<accession>E9GRT1</accession>
<feature type="region of interest" description="Disordered" evidence="1">
    <location>
        <begin position="86"/>
        <end position="111"/>
    </location>
</feature>
<evidence type="ECO:0000313" key="3">
    <source>
        <dbReference type="Proteomes" id="UP000000305"/>
    </source>
</evidence>
<name>E9GRT1_DAPPU</name>
<keyword evidence="3" id="KW-1185">Reference proteome</keyword>
<proteinExistence type="predicted"/>
<protein>
    <submittedName>
        <fullName evidence="2">Uncharacterized protein</fullName>
    </submittedName>
</protein>
<dbReference type="HOGENOM" id="CLU_1416470_0_0_1"/>
<dbReference type="KEGG" id="dpx:DAPPUDRAFT_105780"/>
<reference evidence="2 3" key="1">
    <citation type="journal article" date="2011" name="Science">
        <title>The ecoresponsive genome of Daphnia pulex.</title>
        <authorList>
            <person name="Colbourne J.K."/>
            <person name="Pfrender M.E."/>
            <person name="Gilbert D."/>
            <person name="Thomas W.K."/>
            <person name="Tucker A."/>
            <person name="Oakley T.H."/>
            <person name="Tokishita S."/>
            <person name="Aerts A."/>
            <person name="Arnold G.J."/>
            <person name="Basu M.K."/>
            <person name="Bauer D.J."/>
            <person name="Caceres C.E."/>
            <person name="Carmel L."/>
            <person name="Casola C."/>
            <person name="Choi J.H."/>
            <person name="Detter J.C."/>
            <person name="Dong Q."/>
            <person name="Dusheyko S."/>
            <person name="Eads B.D."/>
            <person name="Frohlich T."/>
            <person name="Geiler-Samerotte K.A."/>
            <person name="Gerlach D."/>
            <person name="Hatcher P."/>
            <person name="Jogdeo S."/>
            <person name="Krijgsveld J."/>
            <person name="Kriventseva E.V."/>
            <person name="Kultz D."/>
            <person name="Laforsch C."/>
            <person name="Lindquist E."/>
            <person name="Lopez J."/>
            <person name="Manak J.R."/>
            <person name="Muller J."/>
            <person name="Pangilinan J."/>
            <person name="Patwardhan R.P."/>
            <person name="Pitluck S."/>
            <person name="Pritham E.J."/>
            <person name="Rechtsteiner A."/>
            <person name="Rho M."/>
            <person name="Rogozin I.B."/>
            <person name="Sakarya O."/>
            <person name="Salamov A."/>
            <person name="Schaack S."/>
            <person name="Shapiro H."/>
            <person name="Shiga Y."/>
            <person name="Skalitzky C."/>
            <person name="Smith Z."/>
            <person name="Souvorov A."/>
            <person name="Sung W."/>
            <person name="Tang Z."/>
            <person name="Tsuchiya D."/>
            <person name="Tu H."/>
            <person name="Vos H."/>
            <person name="Wang M."/>
            <person name="Wolf Y.I."/>
            <person name="Yamagata H."/>
            <person name="Yamada T."/>
            <person name="Ye Y."/>
            <person name="Shaw J.R."/>
            <person name="Andrews J."/>
            <person name="Crease T.J."/>
            <person name="Tang H."/>
            <person name="Lucas S.M."/>
            <person name="Robertson H.M."/>
            <person name="Bork P."/>
            <person name="Koonin E.V."/>
            <person name="Zdobnov E.M."/>
            <person name="Grigoriev I.V."/>
            <person name="Lynch M."/>
            <person name="Boore J.L."/>
        </authorList>
    </citation>
    <scope>NUCLEOTIDE SEQUENCE [LARGE SCALE GENOMIC DNA]</scope>
</reference>
<dbReference type="Proteomes" id="UP000000305">
    <property type="component" value="Unassembled WGS sequence"/>
</dbReference>
<evidence type="ECO:0000256" key="1">
    <source>
        <dbReference type="SAM" id="MobiDB-lite"/>
    </source>
</evidence>
<dbReference type="EMBL" id="GL732560">
    <property type="protein sequence ID" value="EFX77862.1"/>
    <property type="molecule type" value="Genomic_DNA"/>
</dbReference>
<feature type="region of interest" description="Disordered" evidence="1">
    <location>
        <begin position="1"/>
        <end position="34"/>
    </location>
</feature>
<dbReference type="InParanoid" id="E9GRT1"/>
<organism evidence="2 3">
    <name type="scientific">Daphnia pulex</name>
    <name type="common">Water flea</name>
    <dbReference type="NCBI Taxonomy" id="6669"/>
    <lineage>
        <taxon>Eukaryota</taxon>
        <taxon>Metazoa</taxon>
        <taxon>Ecdysozoa</taxon>
        <taxon>Arthropoda</taxon>
        <taxon>Crustacea</taxon>
        <taxon>Branchiopoda</taxon>
        <taxon>Diplostraca</taxon>
        <taxon>Cladocera</taxon>
        <taxon>Anomopoda</taxon>
        <taxon>Daphniidae</taxon>
        <taxon>Daphnia</taxon>
    </lineage>
</organism>
<sequence>MKVAFSPDQTAVDPDSPHLGSQNQTQRPETDEELKLHAKRGETEGFVSRANRLGFFNNLFSFFMCGLIFCRPPPAEDEVQAAAMPLPTEEKSSVTGQLNYSDRRDTEEEAPDSAVYISSRRGILGLVKFSQAPFSLCPYPMSSNSRFHNRNMYKKGCHDTNAVDDQAISNRERTDCICDDPAAKWTQAITLI</sequence>
<gene>
    <name evidence="2" type="ORF">DAPPUDRAFT_105780</name>
</gene>
<dbReference type="AlphaFoldDB" id="E9GRT1"/>
<evidence type="ECO:0000313" key="2">
    <source>
        <dbReference type="EMBL" id="EFX77862.1"/>
    </source>
</evidence>